<name>A0AAN7GYR4_9PEZI</name>
<organism evidence="3 4">
    <name type="scientific">Podospora fimiseda</name>
    <dbReference type="NCBI Taxonomy" id="252190"/>
    <lineage>
        <taxon>Eukaryota</taxon>
        <taxon>Fungi</taxon>
        <taxon>Dikarya</taxon>
        <taxon>Ascomycota</taxon>
        <taxon>Pezizomycotina</taxon>
        <taxon>Sordariomycetes</taxon>
        <taxon>Sordariomycetidae</taxon>
        <taxon>Sordariales</taxon>
        <taxon>Podosporaceae</taxon>
        <taxon>Podospora</taxon>
    </lineage>
</organism>
<reference evidence="3" key="2">
    <citation type="submission" date="2023-05" db="EMBL/GenBank/DDBJ databases">
        <authorList>
            <consortium name="Lawrence Berkeley National Laboratory"/>
            <person name="Steindorff A."/>
            <person name="Hensen N."/>
            <person name="Bonometti L."/>
            <person name="Westerberg I."/>
            <person name="Brannstrom I.O."/>
            <person name="Guillou S."/>
            <person name="Cros-Aarteil S."/>
            <person name="Calhoun S."/>
            <person name="Haridas S."/>
            <person name="Kuo A."/>
            <person name="Mondo S."/>
            <person name="Pangilinan J."/>
            <person name="Riley R."/>
            <person name="Labutti K."/>
            <person name="Andreopoulos B."/>
            <person name="Lipzen A."/>
            <person name="Chen C."/>
            <person name="Yanf M."/>
            <person name="Daum C."/>
            <person name="Ng V."/>
            <person name="Clum A."/>
            <person name="Ohm R."/>
            <person name="Martin F."/>
            <person name="Silar P."/>
            <person name="Natvig D."/>
            <person name="Lalanne C."/>
            <person name="Gautier V."/>
            <person name="Ament-Velasquez S.L."/>
            <person name="Kruys A."/>
            <person name="Hutchinson M.I."/>
            <person name="Powell A.J."/>
            <person name="Barry K."/>
            <person name="Miller A.N."/>
            <person name="Grigoriev I.V."/>
            <person name="Debuchy R."/>
            <person name="Gladieux P."/>
            <person name="Thoren M.H."/>
            <person name="Johannesson H."/>
        </authorList>
    </citation>
    <scope>NUCLEOTIDE SEQUENCE</scope>
    <source>
        <strain evidence="3">CBS 990.96</strain>
    </source>
</reference>
<dbReference type="Proteomes" id="UP001301958">
    <property type="component" value="Unassembled WGS sequence"/>
</dbReference>
<reference evidence="3" key="1">
    <citation type="journal article" date="2023" name="Mol. Phylogenet. Evol.">
        <title>Genome-scale phylogeny and comparative genomics of the fungal order Sordariales.</title>
        <authorList>
            <person name="Hensen N."/>
            <person name="Bonometti L."/>
            <person name="Westerberg I."/>
            <person name="Brannstrom I.O."/>
            <person name="Guillou S."/>
            <person name="Cros-Aarteil S."/>
            <person name="Calhoun S."/>
            <person name="Haridas S."/>
            <person name="Kuo A."/>
            <person name="Mondo S."/>
            <person name="Pangilinan J."/>
            <person name="Riley R."/>
            <person name="LaButti K."/>
            <person name="Andreopoulos B."/>
            <person name="Lipzen A."/>
            <person name="Chen C."/>
            <person name="Yan M."/>
            <person name="Daum C."/>
            <person name="Ng V."/>
            <person name="Clum A."/>
            <person name="Steindorff A."/>
            <person name="Ohm R.A."/>
            <person name="Martin F."/>
            <person name="Silar P."/>
            <person name="Natvig D.O."/>
            <person name="Lalanne C."/>
            <person name="Gautier V."/>
            <person name="Ament-Velasquez S.L."/>
            <person name="Kruys A."/>
            <person name="Hutchinson M.I."/>
            <person name="Powell A.J."/>
            <person name="Barry K."/>
            <person name="Miller A.N."/>
            <person name="Grigoriev I.V."/>
            <person name="Debuchy R."/>
            <person name="Gladieux P."/>
            <person name="Hiltunen Thoren M."/>
            <person name="Johannesson H."/>
        </authorList>
    </citation>
    <scope>NUCLEOTIDE SEQUENCE</scope>
    <source>
        <strain evidence="3">CBS 990.96</strain>
    </source>
</reference>
<feature type="region of interest" description="Disordered" evidence="1">
    <location>
        <begin position="1"/>
        <end position="76"/>
    </location>
</feature>
<feature type="transmembrane region" description="Helical" evidence="2">
    <location>
        <begin position="285"/>
        <end position="306"/>
    </location>
</feature>
<keyword evidence="4" id="KW-1185">Reference proteome</keyword>
<gene>
    <name evidence="3" type="ORF">QBC38DRAFT_196103</name>
</gene>
<evidence type="ECO:0000313" key="4">
    <source>
        <dbReference type="Proteomes" id="UP001301958"/>
    </source>
</evidence>
<accession>A0AAN7GYR4</accession>
<dbReference type="EMBL" id="MU865333">
    <property type="protein sequence ID" value="KAK4227312.1"/>
    <property type="molecule type" value="Genomic_DNA"/>
</dbReference>
<comment type="caution">
    <text evidence="3">The sequence shown here is derived from an EMBL/GenBank/DDBJ whole genome shotgun (WGS) entry which is preliminary data.</text>
</comment>
<protein>
    <submittedName>
        <fullName evidence="3">Uncharacterized protein</fullName>
    </submittedName>
</protein>
<sequence length="405" mass="45357">MGKPTVPIEASGAGGSSSIDNSNADDTFSLHSNPANTLGLPGYDDNNPDSQNDELPPLYSDIDADGGGGSNAPLLPPSLEPTLNVVANHKVNLDTGAVFFLTSYFEDRPEELERQINISASQPPRKYVRILGTHTAMVDDNGKKKQETITDFDIKVELTPYLYATGTRESWSEVRTVENNEKVHRGTILKKRAPGAKQDIELASTPKPTLREWCHRYCASSAGVKCFALKRRVLGFDEERVRKCLTDLVRSTHYQGSVQILFPVKDEYVVIYNDCFVNRSRLTTWIVWFCYLTFTWLLTWPFLFFATKKFEVVTSDWHFSKRLDDGTMTYVSISEDYWYNTWGKAIYNAVMMKQQATLDHRDLVASHSAAPTAIDQALEGAPSFVRTGVQAFTAVHRSLGWGGNS</sequence>
<keyword evidence="2" id="KW-1133">Transmembrane helix</keyword>
<dbReference type="PANTHER" id="PTHR37848:SF1">
    <property type="entry name" value="SUN DOMAIN-CONTAINING PROTEIN"/>
    <property type="match status" value="1"/>
</dbReference>
<evidence type="ECO:0000256" key="1">
    <source>
        <dbReference type="SAM" id="MobiDB-lite"/>
    </source>
</evidence>
<keyword evidence="2" id="KW-0812">Transmembrane</keyword>
<evidence type="ECO:0000256" key="2">
    <source>
        <dbReference type="SAM" id="Phobius"/>
    </source>
</evidence>
<proteinExistence type="predicted"/>
<feature type="compositionally biased region" description="Low complexity" evidence="1">
    <location>
        <begin position="16"/>
        <end position="26"/>
    </location>
</feature>
<keyword evidence="2" id="KW-0472">Membrane</keyword>
<dbReference type="PANTHER" id="PTHR37848">
    <property type="entry name" value="EXPRESSED PROTEIN"/>
    <property type="match status" value="1"/>
</dbReference>
<dbReference type="AlphaFoldDB" id="A0AAN7GYR4"/>
<evidence type="ECO:0000313" key="3">
    <source>
        <dbReference type="EMBL" id="KAK4227312.1"/>
    </source>
</evidence>